<evidence type="ECO:0000256" key="2">
    <source>
        <dbReference type="ARBA" id="ARBA00022475"/>
    </source>
</evidence>
<feature type="transmembrane region" description="Helical" evidence="6">
    <location>
        <begin position="185"/>
        <end position="207"/>
    </location>
</feature>
<dbReference type="HOGENOM" id="CLU_079569_3_2_6"/>
<accession>N9MQ01</accession>
<dbReference type="GO" id="GO:0015171">
    <property type="term" value="F:amino acid transmembrane transporter activity"/>
    <property type="evidence" value="ECO:0007669"/>
    <property type="project" value="TreeGrafter"/>
</dbReference>
<dbReference type="PANTHER" id="PTHR30086">
    <property type="entry name" value="ARGININE EXPORTER PROTEIN ARGO"/>
    <property type="match status" value="1"/>
</dbReference>
<sequence>MFMDISTLWLFAISATILTLIPGPDMLRALSNAMSQGAKAGLITVLGAVTGVMFHILFAIAGVTALIYSSSVLYESFVIVGALYILWVGVSIFINKNSLSIDNTKSKKSYKKLYAEGLLTNLLNPKAIIFTLAFIPQFIQIEVGRVTLQMLILGVELIIIMLLIQIPLVFLAGKITVNVKADSKIGIYINRFFGVIIVFLGLMVLFVRL</sequence>
<dbReference type="PANTHER" id="PTHR30086:SF20">
    <property type="entry name" value="ARGININE EXPORTER PROTEIN ARGO-RELATED"/>
    <property type="match status" value="1"/>
</dbReference>
<evidence type="ECO:0000256" key="4">
    <source>
        <dbReference type="ARBA" id="ARBA00022989"/>
    </source>
</evidence>
<dbReference type="Proteomes" id="UP000013261">
    <property type="component" value="Unassembled WGS sequence"/>
</dbReference>
<organism evidence="7 8">
    <name type="scientific">Acinetobacter dispersus</name>
    <dbReference type="NCBI Taxonomy" id="70348"/>
    <lineage>
        <taxon>Bacteria</taxon>
        <taxon>Pseudomonadati</taxon>
        <taxon>Pseudomonadota</taxon>
        <taxon>Gammaproteobacteria</taxon>
        <taxon>Moraxellales</taxon>
        <taxon>Moraxellaceae</taxon>
        <taxon>Acinetobacter</taxon>
    </lineage>
</organism>
<feature type="transmembrane region" description="Helical" evidence="6">
    <location>
        <begin position="115"/>
        <end position="139"/>
    </location>
</feature>
<dbReference type="AlphaFoldDB" id="N9MQ01"/>
<dbReference type="eggNOG" id="COG1280">
    <property type="taxonomic scope" value="Bacteria"/>
</dbReference>
<evidence type="ECO:0000313" key="7">
    <source>
        <dbReference type="EMBL" id="ENW92019.1"/>
    </source>
</evidence>
<dbReference type="EMBL" id="APRL01000013">
    <property type="protein sequence ID" value="ENW92019.1"/>
    <property type="molecule type" value="Genomic_DNA"/>
</dbReference>
<keyword evidence="2" id="KW-1003">Cell membrane</keyword>
<keyword evidence="8" id="KW-1185">Reference proteome</keyword>
<dbReference type="Pfam" id="PF01810">
    <property type="entry name" value="LysE"/>
    <property type="match status" value="1"/>
</dbReference>
<name>N9MQ01_9GAMM</name>
<keyword evidence="3 6" id="KW-0812">Transmembrane</keyword>
<dbReference type="PIRSF" id="PIRSF006324">
    <property type="entry name" value="LeuE"/>
    <property type="match status" value="1"/>
</dbReference>
<dbReference type="PATRIC" id="fig|1217703.3.peg.1897"/>
<gene>
    <name evidence="7" type="ORF">F904_01957</name>
</gene>
<feature type="transmembrane region" description="Helical" evidence="6">
    <location>
        <begin position="43"/>
        <end position="68"/>
    </location>
</feature>
<comment type="caution">
    <text evidence="7">The sequence shown here is derived from an EMBL/GenBank/DDBJ whole genome shotgun (WGS) entry which is preliminary data.</text>
</comment>
<evidence type="ECO:0000256" key="5">
    <source>
        <dbReference type="ARBA" id="ARBA00023136"/>
    </source>
</evidence>
<feature type="transmembrane region" description="Helical" evidence="6">
    <location>
        <begin position="151"/>
        <end position="173"/>
    </location>
</feature>
<reference evidence="7 8" key="1">
    <citation type="submission" date="2013-02" db="EMBL/GenBank/DDBJ databases">
        <title>The Genome Sequence of Acinetobacter sp. ANC 4105.</title>
        <authorList>
            <consortium name="The Broad Institute Genome Sequencing Platform"/>
            <consortium name="The Broad Institute Genome Sequencing Center for Infectious Disease"/>
            <person name="Cerqueira G."/>
            <person name="Feldgarden M."/>
            <person name="Courvalin P."/>
            <person name="Perichon B."/>
            <person name="Grillot-Courvalin C."/>
            <person name="Clermont D."/>
            <person name="Rocha E."/>
            <person name="Yoon E.-J."/>
            <person name="Nemec A."/>
            <person name="Walker B."/>
            <person name="Young S.K."/>
            <person name="Zeng Q."/>
            <person name="Gargeya S."/>
            <person name="Fitzgerald M."/>
            <person name="Haas B."/>
            <person name="Abouelleil A."/>
            <person name="Alvarado L."/>
            <person name="Arachchi H.M."/>
            <person name="Berlin A.M."/>
            <person name="Chapman S.B."/>
            <person name="Dewar J."/>
            <person name="Goldberg J."/>
            <person name="Griggs A."/>
            <person name="Gujja S."/>
            <person name="Hansen M."/>
            <person name="Howarth C."/>
            <person name="Imamovic A."/>
            <person name="Larimer J."/>
            <person name="McCowan C."/>
            <person name="Murphy C."/>
            <person name="Neiman D."/>
            <person name="Pearson M."/>
            <person name="Priest M."/>
            <person name="Roberts A."/>
            <person name="Saif S."/>
            <person name="Shea T."/>
            <person name="Sisk P."/>
            <person name="Sykes S."/>
            <person name="Wortman J."/>
            <person name="Nusbaum C."/>
            <person name="Birren B."/>
        </authorList>
    </citation>
    <scope>NUCLEOTIDE SEQUENCE [LARGE SCALE GENOMIC DNA]</scope>
    <source>
        <strain evidence="7 8">ANC 4105</strain>
    </source>
</reference>
<keyword evidence="5 6" id="KW-0472">Membrane</keyword>
<feature type="transmembrane region" description="Helical" evidence="6">
    <location>
        <begin position="74"/>
        <end position="94"/>
    </location>
</feature>
<proteinExistence type="predicted"/>
<dbReference type="InterPro" id="IPR001123">
    <property type="entry name" value="LeuE-type"/>
</dbReference>
<feature type="transmembrane region" description="Helical" evidence="6">
    <location>
        <begin position="6"/>
        <end position="23"/>
    </location>
</feature>
<protein>
    <submittedName>
        <fullName evidence="7">Uncharacterized protein</fullName>
    </submittedName>
</protein>
<keyword evidence="4 6" id="KW-1133">Transmembrane helix</keyword>
<dbReference type="GO" id="GO:0005886">
    <property type="term" value="C:plasma membrane"/>
    <property type="evidence" value="ECO:0007669"/>
    <property type="project" value="UniProtKB-SubCell"/>
</dbReference>
<evidence type="ECO:0000313" key="8">
    <source>
        <dbReference type="Proteomes" id="UP000013261"/>
    </source>
</evidence>
<comment type="subcellular location">
    <subcellularLocation>
        <location evidence="1">Cell membrane</location>
        <topology evidence="1">Multi-pass membrane protein</topology>
    </subcellularLocation>
</comment>
<evidence type="ECO:0000256" key="1">
    <source>
        <dbReference type="ARBA" id="ARBA00004651"/>
    </source>
</evidence>
<evidence type="ECO:0000256" key="6">
    <source>
        <dbReference type="SAM" id="Phobius"/>
    </source>
</evidence>
<evidence type="ECO:0000256" key="3">
    <source>
        <dbReference type="ARBA" id="ARBA00022692"/>
    </source>
</evidence>